<evidence type="ECO:0000256" key="7">
    <source>
        <dbReference type="ARBA" id="ARBA00023163"/>
    </source>
</evidence>
<dbReference type="PANTHER" id="PTHR31571:SF2">
    <property type="entry name" value="HISTONE ACETYLTRANSFERASE RTT109"/>
    <property type="match status" value="1"/>
</dbReference>
<evidence type="ECO:0000313" key="11">
    <source>
        <dbReference type="EMBL" id="ODH41593.1"/>
    </source>
</evidence>
<evidence type="ECO:0000256" key="4">
    <source>
        <dbReference type="ARBA" id="ARBA00022763"/>
    </source>
</evidence>
<evidence type="ECO:0000256" key="1">
    <source>
        <dbReference type="ARBA" id="ARBA00004123"/>
    </source>
</evidence>
<dbReference type="SMART" id="SM01250">
    <property type="entry name" value="KAT11"/>
    <property type="match status" value="1"/>
</dbReference>
<keyword evidence="8" id="KW-0539">Nucleus</keyword>
<dbReference type="EC" id="2.3.1.48" evidence="2"/>
<dbReference type="VEuPathDB" id="FungiDB:PADG_07483"/>
<evidence type="ECO:0000313" key="12">
    <source>
        <dbReference type="Proteomes" id="UP000242814"/>
    </source>
</evidence>
<protein>
    <recommendedName>
        <fullName evidence="2">histone acetyltransferase</fullName>
        <ecNumber evidence="2">2.3.1.48</ecNumber>
    </recommendedName>
</protein>
<gene>
    <name evidence="11" type="ORF">ACO22_01361</name>
</gene>
<name>A0A1D2JM17_PARBR</name>
<dbReference type="GO" id="GO:0006355">
    <property type="term" value="P:regulation of DNA-templated transcription"/>
    <property type="evidence" value="ECO:0007669"/>
    <property type="project" value="InterPro"/>
</dbReference>
<dbReference type="GO" id="GO:0005634">
    <property type="term" value="C:nucleus"/>
    <property type="evidence" value="ECO:0007669"/>
    <property type="project" value="UniProtKB-SubCell"/>
</dbReference>
<feature type="region of interest" description="Disordered" evidence="10">
    <location>
        <begin position="608"/>
        <end position="678"/>
    </location>
</feature>
<dbReference type="PROSITE" id="PS51728">
    <property type="entry name" value="RTT109_HAT"/>
    <property type="match status" value="1"/>
</dbReference>
<dbReference type="GO" id="GO:0032931">
    <property type="term" value="F:histone H3K56 acetyltransferase activity"/>
    <property type="evidence" value="ECO:0007669"/>
    <property type="project" value="TreeGrafter"/>
</dbReference>
<feature type="region of interest" description="Disordered" evidence="10">
    <location>
        <begin position="499"/>
        <end position="532"/>
    </location>
</feature>
<dbReference type="PANTHER" id="PTHR31571">
    <property type="entry name" value="ALTERED INHERITANCE OF MITOCHONDRIA PROTEIN 6"/>
    <property type="match status" value="1"/>
</dbReference>
<evidence type="ECO:0000256" key="8">
    <source>
        <dbReference type="ARBA" id="ARBA00023242"/>
    </source>
</evidence>
<dbReference type="InterPro" id="IPR016849">
    <property type="entry name" value="Rtt109"/>
</dbReference>
<feature type="compositionally biased region" description="Polar residues" evidence="10">
    <location>
        <begin position="522"/>
        <end position="532"/>
    </location>
</feature>
<keyword evidence="5" id="KW-0007">Acetylation</keyword>
<dbReference type="InterPro" id="IPR013178">
    <property type="entry name" value="Histone_AcTrfase_Rtt109/CBP"/>
</dbReference>
<accession>A0A1D2JM17</accession>
<dbReference type="AlphaFoldDB" id="A0A1D2JM17"/>
<feature type="compositionally biased region" description="Basic residues" evidence="10">
    <location>
        <begin position="669"/>
        <end position="678"/>
    </location>
</feature>
<dbReference type="InterPro" id="IPR051236">
    <property type="entry name" value="HAT_RTT109-like"/>
</dbReference>
<keyword evidence="6" id="KW-0805">Transcription regulation</keyword>
<evidence type="ECO:0000256" key="5">
    <source>
        <dbReference type="ARBA" id="ARBA00022990"/>
    </source>
</evidence>
<feature type="compositionally biased region" description="Polar residues" evidence="10">
    <location>
        <begin position="651"/>
        <end position="663"/>
    </location>
</feature>
<dbReference type="Proteomes" id="UP000242814">
    <property type="component" value="Unassembled WGS sequence"/>
</dbReference>
<evidence type="ECO:0000256" key="3">
    <source>
        <dbReference type="ARBA" id="ARBA00022679"/>
    </source>
</evidence>
<evidence type="ECO:0000256" key="10">
    <source>
        <dbReference type="SAM" id="MobiDB-lite"/>
    </source>
</evidence>
<dbReference type="GO" id="GO:0006974">
    <property type="term" value="P:DNA damage response"/>
    <property type="evidence" value="ECO:0007669"/>
    <property type="project" value="UniProtKB-KW"/>
</dbReference>
<dbReference type="EMBL" id="LZYO01000032">
    <property type="protein sequence ID" value="ODH41593.1"/>
    <property type="molecule type" value="Genomic_DNA"/>
</dbReference>
<keyword evidence="7" id="KW-0804">Transcription</keyword>
<keyword evidence="4" id="KW-0227">DNA damage</keyword>
<evidence type="ECO:0000256" key="2">
    <source>
        <dbReference type="ARBA" id="ARBA00013184"/>
    </source>
</evidence>
<comment type="catalytic activity">
    <reaction evidence="9">
        <text>L-lysyl-[histone] + acetyl-CoA = N(6)-acetyl-L-lysyl-[histone] + CoA + H(+)</text>
        <dbReference type="Rhea" id="RHEA:21992"/>
        <dbReference type="Rhea" id="RHEA-COMP:9845"/>
        <dbReference type="Rhea" id="RHEA-COMP:11338"/>
        <dbReference type="ChEBI" id="CHEBI:15378"/>
        <dbReference type="ChEBI" id="CHEBI:29969"/>
        <dbReference type="ChEBI" id="CHEBI:57287"/>
        <dbReference type="ChEBI" id="CHEBI:57288"/>
        <dbReference type="ChEBI" id="CHEBI:61930"/>
        <dbReference type="EC" id="2.3.1.48"/>
    </reaction>
    <physiologicalReaction direction="left-to-right" evidence="9">
        <dbReference type="Rhea" id="RHEA:21993"/>
    </physiologicalReaction>
</comment>
<evidence type="ECO:0000256" key="6">
    <source>
        <dbReference type="ARBA" id="ARBA00023015"/>
    </source>
</evidence>
<sequence>MHGGALLAQENKALRAANEKQKCKRGQGRVYIGQEGILTGEEGLARAQTAQAAQQMVDRGVEDSNQPTKKRAPARCSKGGGNSELFSCALAGCLIPVHASSMLSSSLQTTIAQATPKDVKLSIRHLVTSPTLCPPLFSPPPGHSDEHTRCENHFLTVSICPDLPTEDVKDDGAELFIFAIEVLVFTTANLTTIFVSKADSTGYLYILKLPPTAKSLMRSIATSFLSHLISLRQRHGIRLVLSLFARAQNQYLFPGSMENPHKHILDDRGLVKWWCRVIDPIVRRYEPETQVDVSNGRVAGEKDCDSEAKAAASATAYLIVPGCDKFESRAFLPPSAKLDPQDRRRWLNSYPLHQICGSRTAPPRCQVPRFPDDPKSRFLLELDDEIPDITNEMNSGQWLSIKTIDQFWEMMAFRQECSSGRLVGFLWVVINPPGLLNSVPMAPSTCRNENDQATYDCASVLDGKCISRMGDATTLNSISETEPNHPSGGSITRELEVQPQGKGTYDAISPPQPDRGVKETPTHPTESLSESAVGTIILSDENYQDLMKLLVELDFDNEKAAVESTNSWLSKLSTIIGRSNHGVIVIGECQSIEPSTQESTNTLNLLSRGLIRKRKRGPADTETPMDGDARPDSSMTSTREDINGQEESPRNSDPQVTAPTINVLNGCMIRKKHKKEES</sequence>
<evidence type="ECO:0000256" key="9">
    <source>
        <dbReference type="ARBA" id="ARBA00048940"/>
    </source>
</evidence>
<feature type="region of interest" description="Disordered" evidence="10">
    <location>
        <begin position="52"/>
        <end position="78"/>
    </location>
</feature>
<proteinExistence type="predicted"/>
<keyword evidence="3" id="KW-0808">Transferase</keyword>
<dbReference type="VEuPathDB" id="FungiDB:PABG_04028"/>
<feature type="compositionally biased region" description="Basic and acidic residues" evidence="10">
    <location>
        <begin position="638"/>
        <end position="650"/>
    </location>
</feature>
<reference evidence="11 12" key="1">
    <citation type="submission" date="2016-06" db="EMBL/GenBank/DDBJ databases">
        <authorList>
            <person name="Kjaerup R.B."/>
            <person name="Dalgaard T.S."/>
            <person name="Juul-Madsen H.R."/>
        </authorList>
    </citation>
    <scope>NUCLEOTIDE SEQUENCE [LARGE SCALE GENOMIC DNA]</scope>
    <source>
        <strain evidence="11 12">Pb300</strain>
    </source>
</reference>
<organism evidence="11 12">
    <name type="scientific">Paracoccidioides brasiliensis</name>
    <dbReference type="NCBI Taxonomy" id="121759"/>
    <lineage>
        <taxon>Eukaryota</taxon>
        <taxon>Fungi</taxon>
        <taxon>Dikarya</taxon>
        <taxon>Ascomycota</taxon>
        <taxon>Pezizomycotina</taxon>
        <taxon>Eurotiomycetes</taxon>
        <taxon>Eurotiomycetidae</taxon>
        <taxon>Onygenales</taxon>
        <taxon>Ajellomycetaceae</taxon>
        <taxon>Paracoccidioides</taxon>
    </lineage>
</organism>
<comment type="caution">
    <text evidence="11">The sequence shown here is derived from an EMBL/GenBank/DDBJ whole genome shotgun (WGS) entry which is preliminary data.</text>
</comment>
<dbReference type="Pfam" id="PF08214">
    <property type="entry name" value="HAT_KAT11"/>
    <property type="match status" value="1"/>
</dbReference>
<comment type="subcellular location">
    <subcellularLocation>
        <location evidence="1">Nucleus</location>
    </subcellularLocation>
</comment>